<dbReference type="InterPro" id="IPR004193">
    <property type="entry name" value="Glyco_hydro_13_N"/>
</dbReference>
<dbReference type="SMART" id="SM00642">
    <property type="entry name" value="Aamy"/>
    <property type="match status" value="1"/>
</dbReference>
<dbReference type="Gene3D" id="2.60.40.10">
    <property type="entry name" value="Immunoglobulins"/>
    <property type="match status" value="1"/>
</dbReference>
<evidence type="ECO:0000256" key="2">
    <source>
        <dbReference type="ARBA" id="ARBA00022801"/>
    </source>
</evidence>
<protein>
    <submittedName>
        <fullName evidence="5">Glycogen debranching protein GlgX</fullName>
    </submittedName>
</protein>
<dbReference type="SUPFAM" id="SSF81296">
    <property type="entry name" value="E set domains"/>
    <property type="match status" value="1"/>
</dbReference>
<evidence type="ECO:0000259" key="4">
    <source>
        <dbReference type="SMART" id="SM00642"/>
    </source>
</evidence>
<dbReference type="InterPro" id="IPR014756">
    <property type="entry name" value="Ig_E-set"/>
</dbReference>
<evidence type="ECO:0000313" key="5">
    <source>
        <dbReference type="EMBL" id="ULN54387.1"/>
    </source>
</evidence>
<reference evidence="5" key="1">
    <citation type="submission" date="2022-08" db="EMBL/GenBank/DDBJ databases">
        <title>Complete genome sequence of 14 non-tuberculosis mycobacteria type-strains.</title>
        <authorList>
            <person name="Igarashi Y."/>
            <person name="Osugi A."/>
            <person name="Mitarai S."/>
        </authorList>
    </citation>
    <scope>NUCLEOTIDE SEQUENCE</scope>
    <source>
        <strain evidence="5">DSM 45575</strain>
    </source>
</reference>
<dbReference type="Gene3D" id="2.60.40.1180">
    <property type="entry name" value="Golgi alpha-mannosidase II"/>
    <property type="match status" value="1"/>
</dbReference>
<evidence type="ECO:0000256" key="1">
    <source>
        <dbReference type="ARBA" id="ARBA00008061"/>
    </source>
</evidence>
<gene>
    <name evidence="5" type="primary">glgX</name>
    <name evidence="5" type="ORF">MIU77_09220</name>
</gene>
<dbReference type="InterPro" id="IPR013783">
    <property type="entry name" value="Ig-like_fold"/>
</dbReference>
<proteinExistence type="inferred from homology"/>
<dbReference type="Proteomes" id="UP001055200">
    <property type="component" value="Chromosome"/>
</dbReference>
<dbReference type="Pfam" id="PF02922">
    <property type="entry name" value="CBM_48"/>
    <property type="match status" value="1"/>
</dbReference>
<dbReference type="SUPFAM" id="SSF51011">
    <property type="entry name" value="Glycosyl hydrolase domain"/>
    <property type="match status" value="1"/>
</dbReference>
<dbReference type="CDD" id="cd11326">
    <property type="entry name" value="AmyAc_Glg_debranch"/>
    <property type="match status" value="1"/>
</dbReference>
<sequence length="730" mass="81804">MSSSESAAPPQSGPNVWPGRRYPLGAAYDGAGTNFALFSEIAEKVELCLIGKDGTETRIRLDEVDGYVWHAYLPTIGPGQRYGYRVHGPYDPAAGHRCDPSKLLLDPYGKAFHGDFDFGPALFSYPMDTDDADESDGADDNGEADDPALPMIDSLGHTMTSVVINPFFDWAADRAPGTPYHETVIYEAHVKGMTATHPDIPEELRGTYAGLAHPAIIEHLKSLNVTAIELMPVHQFMHDRRLLEMGLRNYWGYNTFGFFAPHHDYAANRSAGGAVAEFKAMVRTFHQAGIEVILDVVYNHTAEGNHLGPTINFRGIDNAAYYRLDDDLRYYRDFTGTGNSLNARNPHTLQLIMDSLRYWVTEMHVDGFRFDLASTLARELHEVDRLSAFFDLVQQDPIVSQVKLIAEPWDVGEGGYQVGNFPGLWTEWNGKYRDTVRDYWRSEPETLGEFASRLTGSSDLYEATGRRPSASINFVTCHDGFTLRDLVSYNDKHNEANGEDNQDGESYNRSWNCGVEGPTDDPEIEALRARQMRNIFATLMVSQGTPMIAHGDEMGRTQQGNNNVYCQDSELSWMDWSQADTNADLLAFARTATALRRNHPVFRRRRFFRGRPIRSGDEIRDIAWLAPSGQEMTQQDWDTHFGKCVMVFLNGEAIREPDARGERVVDDSFLLCFNAHHEPVEFVTPNDGYARQWTGELDTNDPVGSSDAVVDAGANLNVPGRSLIVLRKTL</sequence>
<comment type="similarity">
    <text evidence="1">Belongs to the glycosyl hydrolase 13 family.</text>
</comment>
<dbReference type="NCBIfam" id="TIGR02100">
    <property type="entry name" value="glgX_debranch"/>
    <property type="match status" value="1"/>
</dbReference>
<dbReference type="EMBL" id="CP092365">
    <property type="protein sequence ID" value="ULN54387.1"/>
    <property type="molecule type" value="Genomic_DNA"/>
</dbReference>
<dbReference type="InterPro" id="IPR011837">
    <property type="entry name" value="Glycogen_debranch_GlgX"/>
</dbReference>
<dbReference type="PANTHER" id="PTHR43002">
    <property type="entry name" value="GLYCOGEN DEBRANCHING ENZYME"/>
    <property type="match status" value="1"/>
</dbReference>
<dbReference type="RefSeq" id="WP_240172583.1">
    <property type="nucleotide sequence ID" value="NZ_CP092365.1"/>
</dbReference>
<evidence type="ECO:0000256" key="3">
    <source>
        <dbReference type="ARBA" id="ARBA00023295"/>
    </source>
</evidence>
<dbReference type="InterPro" id="IPR044505">
    <property type="entry name" value="GlgX_Isoamylase_N_E_set"/>
</dbReference>
<dbReference type="InterPro" id="IPR013780">
    <property type="entry name" value="Glyco_hydro_b"/>
</dbReference>
<dbReference type="Pfam" id="PF00128">
    <property type="entry name" value="Alpha-amylase"/>
    <property type="match status" value="2"/>
</dbReference>
<dbReference type="InterPro" id="IPR017853">
    <property type="entry name" value="GH"/>
</dbReference>
<keyword evidence="3" id="KW-0326">Glycosidase</keyword>
<feature type="domain" description="Glycosyl hydrolase family 13 catalytic" evidence="4">
    <location>
        <begin position="187"/>
        <end position="596"/>
    </location>
</feature>
<dbReference type="InterPro" id="IPR006047">
    <property type="entry name" value="GH13_cat_dom"/>
</dbReference>
<keyword evidence="2" id="KW-0378">Hydrolase</keyword>
<name>A0ABY3U8H4_9MYCO</name>
<organism evidence="5 6">
    <name type="scientific">Mycolicibacillus parakoreensis</name>
    <dbReference type="NCBI Taxonomy" id="1069221"/>
    <lineage>
        <taxon>Bacteria</taxon>
        <taxon>Bacillati</taxon>
        <taxon>Actinomycetota</taxon>
        <taxon>Actinomycetes</taxon>
        <taxon>Mycobacteriales</taxon>
        <taxon>Mycobacteriaceae</taxon>
        <taxon>Mycolicibacillus</taxon>
    </lineage>
</organism>
<accession>A0ABY3U8H4</accession>
<evidence type="ECO:0000313" key="6">
    <source>
        <dbReference type="Proteomes" id="UP001055200"/>
    </source>
</evidence>
<dbReference type="CDD" id="cd02856">
    <property type="entry name" value="E_set_GDE_Isoamylase_N"/>
    <property type="match status" value="1"/>
</dbReference>
<dbReference type="SUPFAM" id="SSF51445">
    <property type="entry name" value="(Trans)glycosidases"/>
    <property type="match status" value="1"/>
</dbReference>
<keyword evidence="6" id="KW-1185">Reference proteome</keyword>
<dbReference type="Gene3D" id="3.20.20.80">
    <property type="entry name" value="Glycosidases"/>
    <property type="match status" value="1"/>
</dbReference>